<dbReference type="AlphaFoldDB" id="A0A6M3LNW8"/>
<organism evidence="1">
    <name type="scientific">viral metagenome</name>
    <dbReference type="NCBI Taxonomy" id="1070528"/>
    <lineage>
        <taxon>unclassified sequences</taxon>
        <taxon>metagenomes</taxon>
        <taxon>organismal metagenomes</taxon>
    </lineage>
</organism>
<evidence type="ECO:0000313" key="1">
    <source>
        <dbReference type="EMBL" id="QJA96303.1"/>
    </source>
</evidence>
<proteinExistence type="predicted"/>
<name>A0A6M3LNW8_9ZZZZ</name>
<protein>
    <submittedName>
        <fullName evidence="1">Uncharacterized protein</fullName>
    </submittedName>
</protein>
<dbReference type="EMBL" id="MT143387">
    <property type="protein sequence ID" value="QJA96303.1"/>
    <property type="molecule type" value="Genomic_DNA"/>
</dbReference>
<accession>A0A6M3LNW8</accession>
<sequence length="82" mass="9814">MKKYKAIWKLEPTFELNLDEDLEEKEHDCLMDITMNPHDYIQFEEVEEKVKCPDCKSEDTYLTDLHKGKGISYRCNNCGIYF</sequence>
<gene>
    <name evidence="1" type="ORF">MM415B09719_0006</name>
</gene>
<reference evidence="1" key="1">
    <citation type="submission" date="2020-03" db="EMBL/GenBank/DDBJ databases">
        <title>The deep terrestrial virosphere.</title>
        <authorList>
            <person name="Holmfeldt K."/>
            <person name="Nilsson E."/>
            <person name="Simone D."/>
            <person name="Lopez-Fernandez M."/>
            <person name="Wu X."/>
            <person name="de Brujin I."/>
            <person name="Lundin D."/>
            <person name="Andersson A."/>
            <person name="Bertilsson S."/>
            <person name="Dopson M."/>
        </authorList>
    </citation>
    <scope>NUCLEOTIDE SEQUENCE</scope>
    <source>
        <strain evidence="1">MM415B09719</strain>
    </source>
</reference>